<keyword evidence="2" id="KW-1185">Reference proteome</keyword>
<organism evidence="1 2">
    <name type="scientific">Cladophialophora chaetospira</name>
    <dbReference type="NCBI Taxonomy" id="386627"/>
    <lineage>
        <taxon>Eukaryota</taxon>
        <taxon>Fungi</taxon>
        <taxon>Dikarya</taxon>
        <taxon>Ascomycota</taxon>
        <taxon>Pezizomycotina</taxon>
        <taxon>Eurotiomycetes</taxon>
        <taxon>Chaetothyriomycetidae</taxon>
        <taxon>Chaetothyriales</taxon>
        <taxon>Herpotrichiellaceae</taxon>
        <taxon>Cladophialophora</taxon>
    </lineage>
</organism>
<accession>A0AA38WWD2</accession>
<sequence>MDFTELPVEIQIKILENILPTNIDWTIGAGNPDKRISSSVLAILQSSKLRKVAMPIVGKRVNLYAAVGNVCLLQFFMAPGILKEAKSLCLFTTEYSTAEKPFDHEAAQKTLRSLDSRVRQLLPKLEVFEVKIELGQTHIAQVDYHFAVLARSSEESPKPYQTRFTIVQYVNATNNPHRSPPRFRVRKEWTVTQKANSEEIEVERSLCTERRDGEQSTPQDDIGRSYTACLQPPFMICCHCFRNVVSVDTDAIYFCTLCCMSVYCSCSCWVEAHHWSQTHLVHGCAYSKREVASEVLELHPIRTITTKWAGSVMSFRDLSEQEQNDSFWHGPIHGAAFVSG</sequence>
<evidence type="ECO:0000313" key="1">
    <source>
        <dbReference type="EMBL" id="KAJ9602365.1"/>
    </source>
</evidence>
<protein>
    <submittedName>
        <fullName evidence="1">Uncharacterized protein</fullName>
    </submittedName>
</protein>
<reference evidence="1" key="1">
    <citation type="submission" date="2022-10" db="EMBL/GenBank/DDBJ databases">
        <title>Culturing micro-colonial fungi from biological soil crusts in the Mojave desert and describing Neophaeococcomyces mojavensis, and introducing the new genera and species Taxawa tesnikishii.</title>
        <authorList>
            <person name="Kurbessoian T."/>
            <person name="Stajich J.E."/>
        </authorList>
    </citation>
    <scope>NUCLEOTIDE SEQUENCE</scope>
    <source>
        <strain evidence="1">TK_41</strain>
    </source>
</reference>
<dbReference type="EMBL" id="JAPDRK010000027">
    <property type="protein sequence ID" value="KAJ9602365.1"/>
    <property type="molecule type" value="Genomic_DNA"/>
</dbReference>
<gene>
    <name evidence="1" type="ORF">H2200_013220</name>
</gene>
<proteinExistence type="predicted"/>
<name>A0AA38WWD2_9EURO</name>
<dbReference type="AlphaFoldDB" id="A0AA38WWD2"/>
<dbReference type="Proteomes" id="UP001172673">
    <property type="component" value="Unassembled WGS sequence"/>
</dbReference>
<comment type="caution">
    <text evidence="1">The sequence shown here is derived from an EMBL/GenBank/DDBJ whole genome shotgun (WGS) entry which is preliminary data.</text>
</comment>
<evidence type="ECO:0000313" key="2">
    <source>
        <dbReference type="Proteomes" id="UP001172673"/>
    </source>
</evidence>